<reference evidence="2" key="1">
    <citation type="journal article" date="2019" name="Int. J. Syst. Evol. Microbiol.">
        <title>The Global Catalogue of Microorganisms (GCM) 10K type strain sequencing project: providing services to taxonomists for standard genome sequencing and annotation.</title>
        <authorList>
            <consortium name="The Broad Institute Genomics Platform"/>
            <consortium name="The Broad Institute Genome Sequencing Center for Infectious Disease"/>
            <person name="Wu L."/>
            <person name="Ma J."/>
        </authorList>
    </citation>
    <scope>NUCLEOTIDE SEQUENCE [LARGE SCALE GENOMIC DNA]</scope>
    <source>
        <strain evidence="2">CCUG 36956</strain>
    </source>
</reference>
<comment type="caution">
    <text evidence="1">The sequence shown here is derived from an EMBL/GenBank/DDBJ whole genome shotgun (WGS) entry which is preliminary data.</text>
</comment>
<sequence>MIELVNDGVFFLELISLMKTKNQLVPVHLGWDHLASNLHMPPMQVLLAALDQ</sequence>
<name>A0ABW2J930_9BURK</name>
<organism evidence="1 2">
    <name type="scientific">Herminiimonas aquatilis</name>
    <dbReference type="NCBI Taxonomy" id="345342"/>
    <lineage>
        <taxon>Bacteria</taxon>
        <taxon>Pseudomonadati</taxon>
        <taxon>Pseudomonadota</taxon>
        <taxon>Betaproteobacteria</taxon>
        <taxon>Burkholderiales</taxon>
        <taxon>Oxalobacteraceae</taxon>
        <taxon>Herminiimonas</taxon>
    </lineage>
</organism>
<proteinExistence type="predicted"/>
<evidence type="ECO:0000313" key="1">
    <source>
        <dbReference type="EMBL" id="MFC7299566.1"/>
    </source>
</evidence>
<gene>
    <name evidence="1" type="ORF">ACFQO0_14070</name>
</gene>
<dbReference type="Proteomes" id="UP001596379">
    <property type="component" value="Unassembled WGS sequence"/>
</dbReference>
<dbReference type="EMBL" id="JBHTCC010000003">
    <property type="protein sequence ID" value="MFC7299566.1"/>
    <property type="molecule type" value="Genomic_DNA"/>
</dbReference>
<evidence type="ECO:0000313" key="2">
    <source>
        <dbReference type="Proteomes" id="UP001596379"/>
    </source>
</evidence>
<accession>A0ABW2J930</accession>
<keyword evidence="2" id="KW-1185">Reference proteome</keyword>
<dbReference type="RefSeq" id="WP_382235689.1">
    <property type="nucleotide sequence ID" value="NZ_JBHTCC010000003.1"/>
</dbReference>
<protein>
    <submittedName>
        <fullName evidence="1">Uncharacterized protein</fullName>
    </submittedName>
</protein>